<dbReference type="Proteomes" id="UP000027002">
    <property type="component" value="Chromosome 4"/>
</dbReference>
<dbReference type="GO" id="GO:0005737">
    <property type="term" value="C:cytoplasm"/>
    <property type="evidence" value="ECO:0007669"/>
    <property type="project" value="TreeGrafter"/>
</dbReference>
<gene>
    <name evidence="5" type="ORF">UV8b_04699</name>
</gene>
<dbReference type="GeneID" id="66065477"/>
<dbReference type="EMBL" id="CP072756">
    <property type="protein sequence ID" value="QUC20458.1"/>
    <property type="molecule type" value="Genomic_DNA"/>
</dbReference>
<feature type="compositionally biased region" description="Polar residues" evidence="4">
    <location>
        <begin position="209"/>
        <end position="219"/>
    </location>
</feature>
<evidence type="ECO:0000256" key="4">
    <source>
        <dbReference type="SAM" id="MobiDB-lite"/>
    </source>
</evidence>
<dbReference type="InterPro" id="IPR036770">
    <property type="entry name" value="Ankyrin_rpt-contain_sf"/>
</dbReference>
<organism evidence="5 6">
    <name type="scientific">Ustilaginoidea virens</name>
    <name type="common">Rice false smut fungus</name>
    <name type="synonym">Villosiclava virens</name>
    <dbReference type="NCBI Taxonomy" id="1159556"/>
    <lineage>
        <taxon>Eukaryota</taxon>
        <taxon>Fungi</taxon>
        <taxon>Dikarya</taxon>
        <taxon>Ascomycota</taxon>
        <taxon>Pezizomycotina</taxon>
        <taxon>Sordariomycetes</taxon>
        <taxon>Hypocreomycetidae</taxon>
        <taxon>Hypocreales</taxon>
        <taxon>Clavicipitaceae</taxon>
        <taxon>Ustilaginoidea</taxon>
    </lineage>
</organism>
<dbReference type="PANTHER" id="PTHR24198">
    <property type="entry name" value="ANKYRIN REPEAT AND PROTEIN KINASE DOMAIN-CONTAINING PROTEIN"/>
    <property type="match status" value="1"/>
</dbReference>
<dbReference type="RefSeq" id="XP_042998131.1">
    <property type="nucleotide sequence ID" value="XM_043142197.1"/>
</dbReference>
<dbReference type="AlphaFoldDB" id="A0A8E5HS24"/>
<feature type="repeat" description="ANK" evidence="3">
    <location>
        <begin position="684"/>
        <end position="716"/>
    </location>
</feature>
<dbReference type="PROSITE" id="PS50297">
    <property type="entry name" value="ANK_REP_REGION"/>
    <property type="match status" value="2"/>
</dbReference>
<evidence type="ECO:0000256" key="1">
    <source>
        <dbReference type="ARBA" id="ARBA00022737"/>
    </source>
</evidence>
<feature type="repeat" description="ANK" evidence="3">
    <location>
        <begin position="433"/>
        <end position="465"/>
    </location>
</feature>
<dbReference type="SUPFAM" id="SSF48403">
    <property type="entry name" value="Ankyrin repeat"/>
    <property type="match status" value="2"/>
</dbReference>
<dbReference type="SMART" id="SM00248">
    <property type="entry name" value="ANK"/>
    <property type="match status" value="14"/>
</dbReference>
<dbReference type="InterPro" id="IPR002110">
    <property type="entry name" value="Ankyrin_rpt"/>
</dbReference>
<evidence type="ECO:0000256" key="3">
    <source>
        <dbReference type="PROSITE-ProRule" id="PRU00023"/>
    </source>
</evidence>
<feature type="repeat" description="ANK" evidence="3">
    <location>
        <begin position="591"/>
        <end position="623"/>
    </location>
</feature>
<evidence type="ECO:0000256" key="2">
    <source>
        <dbReference type="ARBA" id="ARBA00023043"/>
    </source>
</evidence>
<name>A0A8E5HS24_USTVR</name>
<dbReference type="PRINTS" id="PR01415">
    <property type="entry name" value="ANKYRIN"/>
</dbReference>
<dbReference type="OrthoDB" id="194358at2759"/>
<feature type="region of interest" description="Disordered" evidence="4">
    <location>
        <begin position="185"/>
        <end position="232"/>
    </location>
</feature>
<dbReference type="Pfam" id="PF13637">
    <property type="entry name" value="Ank_4"/>
    <property type="match status" value="1"/>
</dbReference>
<dbReference type="Pfam" id="PF12796">
    <property type="entry name" value="Ank_2"/>
    <property type="match status" value="4"/>
</dbReference>
<dbReference type="Gene3D" id="1.25.40.20">
    <property type="entry name" value="Ankyrin repeat-containing domain"/>
    <property type="match status" value="5"/>
</dbReference>
<keyword evidence="1" id="KW-0677">Repeat</keyword>
<dbReference type="PANTHER" id="PTHR24198:SF165">
    <property type="entry name" value="ANKYRIN REPEAT-CONTAINING PROTEIN-RELATED"/>
    <property type="match status" value="1"/>
</dbReference>
<accession>A0A8E5HS24</accession>
<keyword evidence="6" id="KW-1185">Reference proteome</keyword>
<feature type="compositionally biased region" description="Polar residues" evidence="4">
    <location>
        <begin position="185"/>
        <end position="200"/>
    </location>
</feature>
<feature type="repeat" description="ANK" evidence="3">
    <location>
        <begin position="500"/>
        <end position="532"/>
    </location>
</feature>
<keyword evidence="2 3" id="KW-0040">ANK repeat</keyword>
<sequence>MASASKAQSQCLRLCSEVASSCDRVAEEMSDFIDLAKHLPHGFEPLANDVLDTCQVIFYIEAGLGNPARNDEPLPLDVVASLEKKFRAAQTDVQALQQVVAKLLNYERAGAMGRMKRGIGKMFGDNGLDRMGKILTKTREDLKVSALMFQWKCGADRMESELGLGCIGLTAALEKSGCLRRRGASLTSEDNHSVVSSALQHQRARDNHTPSAQTPQSPMLSHLPMSSKRPDYAHDAVSIGSSIHSPVLDNYFASSTRNTPLSDYGSNHGPHLKRITAMPNRPGTFAENDDSSSALAAIVDDVKALELQSPKKIQVNIEPFKMPRQRPRSNADADKPSIKQALVSAVRAQEHNLITQLLDRGCSPNTGPEAHALNEAILGYDAESIRLLLLFGADPNAADKNGACPLVAAVSKLYVDAAIALLKYGADPNVGPGLDSPLYLAAAANNIKLTHLMLMYGANANETAANGNTVLIGSINKTTPKTLIDMLLNYGACPNEKNRAGKTALFEAISNGRVDIVESLVAHGADPNLPGPKHMLWVAIHHTSCLEVLLANNAHTKKCPGLLELAVSINSIEAVRILLKAGVDANVRKDGLYTPLCSAIRDNRKDIMELLLRSGADPNLPAAEYPCFKCVTHQREHFLPALVDAGANLSSPKGILETAVTSKNLPALKWLLEQGVDVNERGAKGDTPLTSAIRSNDVGLVDTLLAYGANPNLRGQDWPICMAVQNPEILVRILAALREPRAFKGVMETAVVANQLESVKLLLAAGVSVEDRNGGVFSPLTSAIREHRVEIFKFLINEARADVNAPGEHLPIVKALRRCATEHTSIIDMLLDKGADPNAMYRGWNGIMQALENGDADMLKKLAERSGVDLKAKNEFGQTVTEIAVSRGWDEAVDILLANGRT</sequence>
<reference evidence="5" key="1">
    <citation type="submission" date="2020-03" db="EMBL/GenBank/DDBJ databases">
        <title>A mixture of massive structural variations and highly conserved coding sequences in Ustilaginoidea virens genome.</title>
        <authorList>
            <person name="Zhang K."/>
            <person name="Zhao Z."/>
            <person name="Zhang Z."/>
            <person name="Li Y."/>
            <person name="Hsiang T."/>
            <person name="Sun W."/>
        </authorList>
    </citation>
    <scope>NUCLEOTIDE SEQUENCE</scope>
    <source>
        <strain evidence="5">UV-8b</strain>
    </source>
</reference>
<evidence type="ECO:0000313" key="6">
    <source>
        <dbReference type="Proteomes" id="UP000027002"/>
    </source>
</evidence>
<evidence type="ECO:0008006" key="7">
    <source>
        <dbReference type="Google" id="ProtNLM"/>
    </source>
</evidence>
<protein>
    <recommendedName>
        <fullName evidence="7">Ankyrin repeat domain containing protein</fullName>
    </recommendedName>
</protein>
<dbReference type="KEGG" id="uvi:66065477"/>
<evidence type="ECO:0000313" key="5">
    <source>
        <dbReference type="EMBL" id="QUC20458.1"/>
    </source>
</evidence>
<dbReference type="PROSITE" id="PS50088">
    <property type="entry name" value="ANK_REPEAT"/>
    <property type="match status" value="4"/>
</dbReference>
<proteinExistence type="predicted"/>